<dbReference type="PANTHER" id="PTHR13800:SF43">
    <property type="entry name" value="ION_TRANS DOMAIN-CONTAINING PROTEIN"/>
    <property type="match status" value="1"/>
</dbReference>
<protein>
    <recommendedName>
        <fullName evidence="4">Ion transport domain-containing protein</fullName>
    </recommendedName>
</protein>
<evidence type="ECO:0000256" key="1">
    <source>
        <dbReference type="SAM" id="Phobius"/>
    </source>
</evidence>
<name>A0A0C2C8F7_9BILA</name>
<dbReference type="Proteomes" id="UP000054047">
    <property type="component" value="Unassembled WGS sequence"/>
</dbReference>
<dbReference type="AlphaFoldDB" id="A0A0C2C8F7"/>
<dbReference type="EMBL" id="KN770481">
    <property type="protein sequence ID" value="KIH45977.1"/>
    <property type="molecule type" value="Genomic_DNA"/>
</dbReference>
<feature type="transmembrane region" description="Helical" evidence="1">
    <location>
        <begin position="226"/>
        <end position="247"/>
    </location>
</feature>
<keyword evidence="3" id="KW-1185">Reference proteome</keyword>
<dbReference type="PANTHER" id="PTHR13800">
    <property type="entry name" value="TRANSIENT RECEPTOR POTENTIAL CATION CHANNEL, SUBFAMILY M, MEMBER 6"/>
    <property type="match status" value="1"/>
</dbReference>
<evidence type="ECO:0000313" key="2">
    <source>
        <dbReference type="EMBL" id="KIH45977.1"/>
    </source>
</evidence>
<dbReference type="GO" id="GO:0030001">
    <property type="term" value="P:metal ion transport"/>
    <property type="evidence" value="ECO:0007669"/>
    <property type="project" value="TreeGrafter"/>
</dbReference>
<reference evidence="2 3" key="1">
    <citation type="submission" date="2013-12" db="EMBL/GenBank/DDBJ databases">
        <title>Draft genome of the parsitic nematode Ancylostoma duodenale.</title>
        <authorList>
            <person name="Mitreva M."/>
        </authorList>
    </citation>
    <scope>NUCLEOTIDE SEQUENCE [LARGE SCALE GENOMIC DNA]</scope>
    <source>
        <strain evidence="2 3">Zhejiang</strain>
    </source>
</reference>
<feature type="transmembrane region" description="Helical" evidence="1">
    <location>
        <begin position="105"/>
        <end position="124"/>
    </location>
</feature>
<proteinExistence type="predicted"/>
<keyword evidence="1" id="KW-0812">Transmembrane</keyword>
<evidence type="ECO:0008006" key="4">
    <source>
        <dbReference type="Google" id="ProtNLM"/>
    </source>
</evidence>
<feature type="transmembrane region" description="Helical" evidence="1">
    <location>
        <begin position="159"/>
        <end position="177"/>
    </location>
</feature>
<sequence>MIIRIACGHSHFACCELTDELKSHNSSWIRRFDDECTALLDQCFYKNERTTRTCMEINYISLIHGHQCEIEDTVELMFVASLGKAQNFLAHPCCQRAIERRWQPGFKVGQISFLLYFFCPILFLRRGPQRLKRREHRVHGENNYGYSSRVESVHDELSGAFRVFYILFYAFVLVTMTRKTIKVNDLSDFWDEFVISIWQLSYLVEMGMQVNQLGFQEWCRINETDFYRNIIIMTYIILLCIAVLVPVSCPFKHRSNSCSYVHSHAILWKVPGSSSCTTCMKDNQDSPNSCDVGVGS</sequence>
<dbReference type="GO" id="GO:0005886">
    <property type="term" value="C:plasma membrane"/>
    <property type="evidence" value="ECO:0007669"/>
    <property type="project" value="TreeGrafter"/>
</dbReference>
<gene>
    <name evidence="2" type="ORF">ANCDUO_23973</name>
</gene>
<dbReference type="OrthoDB" id="5849521at2759"/>
<keyword evidence="1" id="KW-0472">Membrane</keyword>
<dbReference type="GO" id="GO:0005261">
    <property type="term" value="F:monoatomic cation channel activity"/>
    <property type="evidence" value="ECO:0007669"/>
    <property type="project" value="TreeGrafter"/>
</dbReference>
<accession>A0A0C2C8F7</accession>
<keyword evidence="1" id="KW-1133">Transmembrane helix</keyword>
<organism evidence="2 3">
    <name type="scientific">Ancylostoma duodenale</name>
    <dbReference type="NCBI Taxonomy" id="51022"/>
    <lineage>
        <taxon>Eukaryota</taxon>
        <taxon>Metazoa</taxon>
        <taxon>Ecdysozoa</taxon>
        <taxon>Nematoda</taxon>
        <taxon>Chromadorea</taxon>
        <taxon>Rhabditida</taxon>
        <taxon>Rhabditina</taxon>
        <taxon>Rhabditomorpha</taxon>
        <taxon>Strongyloidea</taxon>
        <taxon>Ancylostomatidae</taxon>
        <taxon>Ancylostomatinae</taxon>
        <taxon>Ancylostoma</taxon>
    </lineage>
</organism>
<evidence type="ECO:0000313" key="3">
    <source>
        <dbReference type="Proteomes" id="UP000054047"/>
    </source>
</evidence>
<dbReference type="InterPro" id="IPR050927">
    <property type="entry name" value="TRPM"/>
</dbReference>